<name>Q5ZE59_ORYSJ</name>
<feature type="region of interest" description="Disordered" evidence="1">
    <location>
        <begin position="90"/>
        <end position="137"/>
    </location>
</feature>
<feature type="region of interest" description="Disordered" evidence="1">
    <location>
        <begin position="261"/>
        <end position="284"/>
    </location>
</feature>
<reference evidence="2" key="1">
    <citation type="journal article" date="2002" name="Nature">
        <title>The genome sequence and structure of rice chromosome 1.</title>
        <authorList>
            <person name="Sasaki T."/>
            <person name="Matsumoto T."/>
            <person name="Yamamoto K."/>
            <person name="Sakata K."/>
            <person name="Baba T."/>
            <person name="Katayose Y."/>
            <person name="Wu J."/>
            <person name="Niimura Y."/>
            <person name="Cheng Z."/>
            <person name="Nagamura Y."/>
            <person name="Antonio B.A."/>
            <person name="Kanamori H."/>
            <person name="Hosokawa S."/>
            <person name="Masukawa M."/>
            <person name="Arikawa K."/>
            <person name="Chiden Y."/>
            <person name="Hayashi M."/>
            <person name="Okamoto M."/>
            <person name="Ando T."/>
            <person name="Aoki H."/>
            <person name="Arita K."/>
            <person name="Hamada M."/>
            <person name="Harada C."/>
            <person name="Hijishita S."/>
            <person name="Honda M."/>
            <person name="Ichikawa Y."/>
            <person name="Idonuma A."/>
            <person name="Iijima M."/>
            <person name="Ikeda M."/>
            <person name="Ikeno M."/>
            <person name="Itoh S."/>
            <person name="Itoh T."/>
            <person name="Itoh Y."/>
            <person name="Itoh Y."/>
            <person name="Iwabuchi A."/>
            <person name="Kamiya K."/>
            <person name="Karasawa W."/>
            <person name="Katagiri S."/>
            <person name="Kikuta A."/>
            <person name="Kobayashi N."/>
            <person name="Kono I."/>
            <person name="Machita K."/>
            <person name="Maehara T."/>
            <person name="Mizuno H."/>
            <person name="Mizubayashi T."/>
            <person name="Mukai Y."/>
            <person name="Nagasaki H."/>
            <person name="Nakashima M."/>
            <person name="Nakama Y."/>
            <person name="Nakamichi Y."/>
            <person name="Nakamura M."/>
            <person name="Namiki N."/>
            <person name="Negishi M."/>
            <person name="Ohta I."/>
            <person name="Ono N."/>
            <person name="Saji S."/>
            <person name="Sakai K."/>
            <person name="Shibata M."/>
            <person name="Shimokawa T."/>
            <person name="Shomura A."/>
            <person name="Song J."/>
            <person name="Takazaki Y."/>
            <person name="Terasawa K."/>
            <person name="Tsuji K."/>
            <person name="Waki K."/>
            <person name="Yamagata H."/>
            <person name="Yamane H."/>
            <person name="Yoshiki S."/>
            <person name="Yoshihara R."/>
            <person name="Yukawa K."/>
            <person name="Zhong H."/>
            <person name="Iwama H."/>
            <person name="Endo T."/>
            <person name="Ito H."/>
            <person name="Hahn J.H."/>
            <person name="Kim H.I."/>
            <person name="Eun M.Y."/>
            <person name="Yano M."/>
            <person name="Jiang J."/>
            <person name="Gojobori T."/>
        </authorList>
    </citation>
    <scope>NUCLEOTIDE SEQUENCE [LARGE SCALE GENOMIC DNA]</scope>
</reference>
<accession>Q5ZE59</accession>
<feature type="compositionally biased region" description="Pro residues" evidence="1">
    <location>
        <begin position="92"/>
        <end position="111"/>
    </location>
</feature>
<evidence type="ECO:0000256" key="1">
    <source>
        <dbReference type="SAM" id="MobiDB-lite"/>
    </source>
</evidence>
<protein>
    <submittedName>
        <fullName evidence="2">Uncharacterized protein P0501G01.32</fullName>
    </submittedName>
</protein>
<dbReference type="EMBL" id="AP002819">
    <property type="protein sequence ID" value="BAD61181.1"/>
    <property type="molecule type" value="Genomic_DNA"/>
</dbReference>
<feature type="region of interest" description="Disordered" evidence="1">
    <location>
        <begin position="152"/>
        <end position="198"/>
    </location>
</feature>
<dbReference type="Proteomes" id="UP000817658">
    <property type="component" value="Chromosome 1"/>
</dbReference>
<evidence type="ECO:0000313" key="2">
    <source>
        <dbReference type="EMBL" id="BAD61181.1"/>
    </source>
</evidence>
<sequence length="284" mass="30548">MTLEHHHCQPGQDQARFSHAIHHLPIYHRCTIAPSSSKPPLARGHHCTGAPRRPISMCYHLTGSTSTSLTSRCGGPRALAVLGVPWPHLLTPRPPATPPRAAPLPATPPSPSRRRPSLLHRVGRQPHRPAHSSRLLPARRLLLRAPPSLLPPPTAISHASPLMPPPAAYRRSQRRGPDLTATTPDSRRSHGRRQRHWSSVAIATAGSDVGGARSRCPASAGTPPRRCRLFGQLPPWTCPRWNYGGRSREPCYRCPCRPSALPATRSSGGEARDGLGEGGGSGGG</sequence>
<dbReference type="AlphaFoldDB" id="Q5ZE59"/>
<organism evidence="2">
    <name type="scientific">Oryza sativa subsp. japonica</name>
    <name type="common">Rice</name>
    <dbReference type="NCBI Taxonomy" id="39947"/>
    <lineage>
        <taxon>Eukaryota</taxon>
        <taxon>Viridiplantae</taxon>
        <taxon>Streptophyta</taxon>
        <taxon>Embryophyta</taxon>
        <taxon>Tracheophyta</taxon>
        <taxon>Spermatophyta</taxon>
        <taxon>Magnoliopsida</taxon>
        <taxon>Liliopsida</taxon>
        <taxon>Poales</taxon>
        <taxon>Poaceae</taxon>
        <taxon>BOP clade</taxon>
        <taxon>Oryzoideae</taxon>
        <taxon>Oryzeae</taxon>
        <taxon>Oryzinae</taxon>
        <taxon>Oryza</taxon>
        <taxon>Oryza sativa</taxon>
    </lineage>
</organism>
<proteinExistence type="predicted"/>
<feature type="compositionally biased region" description="Basic residues" evidence="1">
    <location>
        <begin position="112"/>
        <end position="131"/>
    </location>
</feature>
<gene>
    <name evidence="2" type="primary">P0501G01.32</name>
</gene>